<proteinExistence type="inferred from homology"/>
<dbReference type="Proteomes" id="UP000799436">
    <property type="component" value="Unassembled WGS sequence"/>
</dbReference>
<feature type="transmembrane region" description="Helical" evidence="7">
    <location>
        <begin position="206"/>
        <end position="226"/>
    </location>
</feature>
<dbReference type="InterPro" id="IPR052337">
    <property type="entry name" value="SAT4-like"/>
</dbReference>
<evidence type="ECO:0000313" key="10">
    <source>
        <dbReference type="Proteomes" id="UP000799436"/>
    </source>
</evidence>
<evidence type="ECO:0000256" key="2">
    <source>
        <dbReference type="ARBA" id="ARBA00022692"/>
    </source>
</evidence>
<feature type="region of interest" description="Disordered" evidence="6">
    <location>
        <begin position="318"/>
        <end position="337"/>
    </location>
</feature>
<dbReference type="GO" id="GO:0016020">
    <property type="term" value="C:membrane"/>
    <property type="evidence" value="ECO:0007669"/>
    <property type="project" value="UniProtKB-SubCell"/>
</dbReference>
<feature type="transmembrane region" description="Helical" evidence="7">
    <location>
        <begin position="128"/>
        <end position="149"/>
    </location>
</feature>
<dbReference type="PANTHER" id="PTHR33048">
    <property type="entry name" value="PTH11-LIKE INTEGRAL MEMBRANE PROTEIN (AFU_ORTHOLOGUE AFUA_5G11245)"/>
    <property type="match status" value="1"/>
</dbReference>
<reference evidence="9" key="1">
    <citation type="journal article" date="2020" name="Stud. Mycol.">
        <title>101 Dothideomycetes genomes: a test case for predicting lifestyles and emergence of pathogens.</title>
        <authorList>
            <person name="Haridas S."/>
            <person name="Albert R."/>
            <person name="Binder M."/>
            <person name="Bloem J."/>
            <person name="Labutti K."/>
            <person name="Salamov A."/>
            <person name="Andreopoulos B."/>
            <person name="Baker S."/>
            <person name="Barry K."/>
            <person name="Bills G."/>
            <person name="Bluhm B."/>
            <person name="Cannon C."/>
            <person name="Castanera R."/>
            <person name="Culley D."/>
            <person name="Daum C."/>
            <person name="Ezra D."/>
            <person name="Gonzalez J."/>
            <person name="Henrissat B."/>
            <person name="Kuo A."/>
            <person name="Liang C."/>
            <person name="Lipzen A."/>
            <person name="Lutzoni F."/>
            <person name="Magnuson J."/>
            <person name="Mondo S."/>
            <person name="Nolan M."/>
            <person name="Ohm R."/>
            <person name="Pangilinan J."/>
            <person name="Park H.-J."/>
            <person name="Ramirez L."/>
            <person name="Alfaro M."/>
            <person name="Sun H."/>
            <person name="Tritt A."/>
            <person name="Yoshinaga Y."/>
            <person name="Zwiers L.-H."/>
            <person name="Turgeon B."/>
            <person name="Goodwin S."/>
            <person name="Spatafora J."/>
            <person name="Crous P."/>
            <person name="Grigoriev I."/>
        </authorList>
    </citation>
    <scope>NUCLEOTIDE SEQUENCE</scope>
    <source>
        <strain evidence="9">CBS 116005</strain>
    </source>
</reference>
<dbReference type="Pfam" id="PF20684">
    <property type="entry name" value="Fung_rhodopsin"/>
    <property type="match status" value="1"/>
</dbReference>
<dbReference type="PANTHER" id="PTHR33048:SF47">
    <property type="entry name" value="INTEGRAL MEMBRANE PROTEIN-RELATED"/>
    <property type="match status" value="1"/>
</dbReference>
<dbReference type="AlphaFoldDB" id="A0A6G1LJA3"/>
<evidence type="ECO:0000256" key="4">
    <source>
        <dbReference type="ARBA" id="ARBA00023136"/>
    </source>
</evidence>
<evidence type="ECO:0000256" key="6">
    <source>
        <dbReference type="SAM" id="MobiDB-lite"/>
    </source>
</evidence>
<evidence type="ECO:0000256" key="1">
    <source>
        <dbReference type="ARBA" id="ARBA00004141"/>
    </source>
</evidence>
<dbReference type="OrthoDB" id="3934549at2759"/>
<dbReference type="InterPro" id="IPR049326">
    <property type="entry name" value="Rhodopsin_dom_fungi"/>
</dbReference>
<evidence type="ECO:0000256" key="5">
    <source>
        <dbReference type="ARBA" id="ARBA00038359"/>
    </source>
</evidence>
<gene>
    <name evidence="9" type="ORF">EJ03DRAFT_348032</name>
</gene>
<feature type="domain" description="Rhodopsin" evidence="8">
    <location>
        <begin position="29"/>
        <end position="269"/>
    </location>
</feature>
<keyword evidence="4 7" id="KW-0472">Membrane</keyword>
<evidence type="ECO:0000256" key="7">
    <source>
        <dbReference type="SAM" id="Phobius"/>
    </source>
</evidence>
<evidence type="ECO:0000259" key="8">
    <source>
        <dbReference type="Pfam" id="PF20684"/>
    </source>
</evidence>
<evidence type="ECO:0000313" key="9">
    <source>
        <dbReference type="EMBL" id="KAF2772977.1"/>
    </source>
</evidence>
<feature type="transmembrane region" description="Helical" evidence="7">
    <location>
        <begin position="169"/>
        <end position="194"/>
    </location>
</feature>
<protein>
    <recommendedName>
        <fullName evidence="8">Rhodopsin domain-containing protein</fullName>
    </recommendedName>
</protein>
<name>A0A6G1LJA3_9PEZI</name>
<keyword evidence="3 7" id="KW-1133">Transmembrane helix</keyword>
<comment type="similarity">
    <text evidence="5">Belongs to the SAT4 family.</text>
</comment>
<feature type="transmembrane region" description="Helical" evidence="7">
    <location>
        <begin position="12"/>
        <end position="33"/>
    </location>
</feature>
<comment type="subcellular location">
    <subcellularLocation>
        <location evidence="1">Membrane</location>
        <topology evidence="1">Multi-pass membrane protein</topology>
    </subcellularLocation>
</comment>
<dbReference type="EMBL" id="ML995812">
    <property type="protein sequence ID" value="KAF2772977.1"/>
    <property type="molecule type" value="Genomic_DNA"/>
</dbReference>
<feature type="transmembrane region" description="Helical" evidence="7">
    <location>
        <begin position="99"/>
        <end position="116"/>
    </location>
</feature>
<evidence type="ECO:0000256" key="3">
    <source>
        <dbReference type="ARBA" id="ARBA00022989"/>
    </source>
</evidence>
<keyword evidence="10" id="KW-1185">Reference proteome</keyword>
<organism evidence="9 10">
    <name type="scientific">Teratosphaeria nubilosa</name>
    <dbReference type="NCBI Taxonomy" id="161662"/>
    <lineage>
        <taxon>Eukaryota</taxon>
        <taxon>Fungi</taxon>
        <taxon>Dikarya</taxon>
        <taxon>Ascomycota</taxon>
        <taxon>Pezizomycotina</taxon>
        <taxon>Dothideomycetes</taxon>
        <taxon>Dothideomycetidae</taxon>
        <taxon>Mycosphaerellales</taxon>
        <taxon>Teratosphaeriaceae</taxon>
        <taxon>Teratosphaeria</taxon>
    </lineage>
</organism>
<keyword evidence="2 7" id="KW-0812">Transmembrane</keyword>
<feature type="region of interest" description="Disordered" evidence="6">
    <location>
        <begin position="288"/>
        <end position="312"/>
    </location>
</feature>
<sequence>MTWHLQGQQPGILATAIILASISTISTILRLWCRRWTGVGFWFDDWLLLLGQILSYALCAQLIVGIRYGLSLHRDQFTPEEFESNVSNFLKSLYSVEPFYAACMSVIKVSILLFYWRLFRSVRWMKWGIYITSALVTMWLIGAEVAAIIQCTPISKFWNPEAPGTCLNGLTYFKSITATNLVTDAIVLCLPMPLVWKLNTSITRRISLAAGFLIGGFVSLISIIRIEYLNNPHDPDTLYATTKGPIWTAAETSLDVVCANLPVLYTLIKTIVAHAVGTVGRNSASAQAAPRYPRPWYTPPGDSVGPGEDTERFATRGRSIPTQVSQGSHSPSERSDGITYFPEKAHVQADEKGRQQTLSQQHEIYHEKQVASRLCMTLHEEL</sequence>
<feature type="transmembrane region" description="Helical" evidence="7">
    <location>
        <begin position="45"/>
        <end position="70"/>
    </location>
</feature>
<accession>A0A6G1LJA3</accession>
<feature type="compositionally biased region" description="Polar residues" evidence="6">
    <location>
        <begin position="320"/>
        <end position="330"/>
    </location>
</feature>